<evidence type="ECO:0000313" key="2">
    <source>
        <dbReference type="Proteomes" id="UP000499080"/>
    </source>
</evidence>
<dbReference type="Proteomes" id="UP000499080">
    <property type="component" value="Unassembled WGS sequence"/>
</dbReference>
<accession>A0A4Y2FBV7</accession>
<dbReference type="AlphaFoldDB" id="A0A4Y2FBV7"/>
<organism evidence="1 2">
    <name type="scientific">Araneus ventricosus</name>
    <name type="common">Orbweaver spider</name>
    <name type="synonym">Epeira ventricosa</name>
    <dbReference type="NCBI Taxonomy" id="182803"/>
    <lineage>
        <taxon>Eukaryota</taxon>
        <taxon>Metazoa</taxon>
        <taxon>Ecdysozoa</taxon>
        <taxon>Arthropoda</taxon>
        <taxon>Chelicerata</taxon>
        <taxon>Arachnida</taxon>
        <taxon>Araneae</taxon>
        <taxon>Araneomorphae</taxon>
        <taxon>Entelegynae</taxon>
        <taxon>Araneoidea</taxon>
        <taxon>Araneidae</taxon>
        <taxon>Araneus</taxon>
    </lineage>
</organism>
<proteinExistence type="predicted"/>
<comment type="caution">
    <text evidence="1">The sequence shown here is derived from an EMBL/GenBank/DDBJ whole genome shotgun (WGS) entry which is preliminary data.</text>
</comment>
<name>A0A4Y2FBV7_ARAVE</name>
<reference evidence="1 2" key="1">
    <citation type="journal article" date="2019" name="Sci. Rep.">
        <title>Orb-weaving spider Araneus ventricosus genome elucidates the spidroin gene catalogue.</title>
        <authorList>
            <person name="Kono N."/>
            <person name="Nakamura H."/>
            <person name="Ohtoshi R."/>
            <person name="Moran D.A.P."/>
            <person name="Shinohara A."/>
            <person name="Yoshida Y."/>
            <person name="Fujiwara M."/>
            <person name="Mori M."/>
            <person name="Tomita M."/>
            <person name="Arakawa K."/>
        </authorList>
    </citation>
    <scope>NUCLEOTIDE SEQUENCE [LARGE SCALE GENOMIC DNA]</scope>
</reference>
<sequence length="101" mass="11262">MESSEGGYLSTSRAIPTLLRYPEFARRTLSFHPIHNAHSLWLAPQQSSGAGSRPALTEELRKSLQPERKTFTFSYRSSTAVVSPGYLLLGFSFPVPHRLAL</sequence>
<dbReference type="EMBL" id="BGPR01000853">
    <property type="protein sequence ID" value="GBM37906.1"/>
    <property type="molecule type" value="Genomic_DNA"/>
</dbReference>
<protein>
    <submittedName>
        <fullName evidence="1">Uncharacterized protein</fullName>
    </submittedName>
</protein>
<gene>
    <name evidence="1" type="ORF">AVEN_72825_1</name>
</gene>
<keyword evidence="2" id="KW-1185">Reference proteome</keyword>
<evidence type="ECO:0000313" key="1">
    <source>
        <dbReference type="EMBL" id="GBM37906.1"/>
    </source>
</evidence>